<reference evidence="9 10" key="1">
    <citation type="submission" date="2018-04" db="EMBL/GenBank/DDBJ databases">
        <title>The genome of golden apple snail Pomacea canaliculata provides insight into stress tolerance and invasive adaptation.</title>
        <authorList>
            <person name="Liu C."/>
            <person name="Liu B."/>
            <person name="Ren Y."/>
            <person name="Zhang Y."/>
            <person name="Wang H."/>
            <person name="Li S."/>
            <person name="Jiang F."/>
            <person name="Yin L."/>
            <person name="Zhang G."/>
            <person name="Qian W."/>
            <person name="Fan W."/>
        </authorList>
    </citation>
    <scope>NUCLEOTIDE SEQUENCE [LARGE SCALE GENOMIC DNA]</scope>
    <source>
        <strain evidence="9">SZHN2017</strain>
        <tissue evidence="9">Muscle</tissue>
    </source>
</reference>
<evidence type="ECO:0000256" key="7">
    <source>
        <dbReference type="SAM" id="Coils"/>
    </source>
</evidence>
<feature type="coiled-coil region" evidence="7">
    <location>
        <begin position="884"/>
        <end position="911"/>
    </location>
</feature>
<dbReference type="PANTHER" id="PTHR45639:SF3">
    <property type="entry name" value="HYPOXIA UP-REGULATED PROTEIN 1"/>
    <property type="match status" value="1"/>
</dbReference>
<dbReference type="Gene3D" id="1.20.1270.10">
    <property type="match status" value="1"/>
</dbReference>
<dbReference type="Gene3D" id="3.90.640.10">
    <property type="entry name" value="Actin, Chain A, domain 4"/>
    <property type="match status" value="1"/>
</dbReference>
<feature type="compositionally biased region" description="Basic and acidic residues" evidence="8">
    <location>
        <begin position="1060"/>
        <end position="1069"/>
    </location>
</feature>
<dbReference type="FunFam" id="3.90.640.10:FF:000004">
    <property type="entry name" value="Heat shock 70 kDa protein 4"/>
    <property type="match status" value="1"/>
</dbReference>
<keyword evidence="7" id="KW-0175">Coiled coil</keyword>
<dbReference type="CDD" id="cd10230">
    <property type="entry name" value="ASKHA_NBD_HSP70_HYOU1"/>
    <property type="match status" value="1"/>
</dbReference>
<keyword evidence="2" id="KW-0547">Nucleotide-binding</keyword>
<dbReference type="InterPro" id="IPR013126">
    <property type="entry name" value="Hsp_70_fam"/>
</dbReference>
<comment type="similarity">
    <text evidence="1">Belongs to the heat shock protein 70 family.</text>
</comment>
<dbReference type="GO" id="GO:0140662">
    <property type="term" value="F:ATP-dependent protein folding chaperone"/>
    <property type="evidence" value="ECO:0007669"/>
    <property type="project" value="InterPro"/>
</dbReference>
<dbReference type="Gene3D" id="2.60.34.10">
    <property type="entry name" value="Substrate Binding Domain Of DNAk, Chain A, domain 1"/>
    <property type="match status" value="1"/>
</dbReference>
<dbReference type="FunFam" id="1.20.1270.10:FF:000002">
    <property type="entry name" value="Heat shock 70 kDa protein 4"/>
    <property type="match status" value="1"/>
</dbReference>
<name>A0A2T7P1P0_POMCA</name>
<dbReference type="InterPro" id="IPR043129">
    <property type="entry name" value="ATPase_NBD"/>
</dbReference>
<feature type="compositionally biased region" description="Basic and acidic residues" evidence="8">
    <location>
        <begin position="1103"/>
        <end position="1113"/>
    </location>
</feature>
<dbReference type="PANTHER" id="PTHR45639">
    <property type="entry name" value="HSC70CB, ISOFORM G-RELATED"/>
    <property type="match status" value="1"/>
</dbReference>
<proteinExistence type="inferred from homology"/>
<organism evidence="9 10">
    <name type="scientific">Pomacea canaliculata</name>
    <name type="common">Golden apple snail</name>
    <dbReference type="NCBI Taxonomy" id="400727"/>
    <lineage>
        <taxon>Eukaryota</taxon>
        <taxon>Metazoa</taxon>
        <taxon>Spiralia</taxon>
        <taxon>Lophotrochozoa</taxon>
        <taxon>Mollusca</taxon>
        <taxon>Gastropoda</taxon>
        <taxon>Caenogastropoda</taxon>
        <taxon>Architaenioglossa</taxon>
        <taxon>Ampullarioidea</taxon>
        <taxon>Ampullariidae</taxon>
        <taxon>Pomacea</taxon>
    </lineage>
</organism>
<keyword evidence="5" id="KW-0143">Chaperone</keyword>
<dbReference type="GO" id="GO:0034663">
    <property type="term" value="C:endoplasmic reticulum chaperone complex"/>
    <property type="evidence" value="ECO:0007669"/>
    <property type="project" value="TreeGrafter"/>
</dbReference>
<sequence>MEQESFTSATIFAWHNGLRIVDLGQLARQMHCTQCSSLLDLNCIEKEEQFGLASILYILCRCGTVNDIYSGKNEMTDNGRLFEINIKASMSMLQSGNNVHHILNFLALLDIPASSISNVLASDASQESSKGTDATRKEPKVNKLICRPGVPMEIVLNKESSRKTNNIIAFRNGERQFGNDAYNTVIIFPACFLNDTLYTPEELLGMILEQAQEYAQDFAGQEIKDAVITVPAYFNQAERRAVRTAAELAGINVLQLMSDNAAVALNYGVFRRKNFNSTTQYYAFYDMGTTSTIATVVAYQVVKMKEGTRVESNPQLTIKGVGYDRNLGGLEMTLRLRDYLADVFNSQNKSSNRIQTNPRAMAKLLKEAERVKKVLSANADHTAQVEGLFEEKDFQTKVTREQLLVLVDDLLQRVNKPLEEALKVSEITMDEISEVILMGGGTRTPMVQDQLLKATGRSELGKSINTDDAAALGAVYQAAYLGKGFKVKTFHVKEGNMFPINVEFEKQKSGDETADSGRTIKRTLFGRMNPFPQKKVMTFNKHFKDFTFDVRYGDLDFLDPIERKTFTSLSLSNISLQGVADALAKHGEEADYKGVKVHFRMDESGILHLEQVESVFEKQQIAEDKKEDESTWSKIGSAFGGLFGGSKEGEEDGSKIEPSVDEGERPLHGETNETVSSSDQSEQAKASSDGSEQADSKLSEEQKNEKPKVEPEEVENKEKEASEKPQEGEEKDIKEDTGSDKEEDKSDKKDDKASKKKEEKADAASKDTTDEKDQKDEKKAATQKTVTVRENLKVEVEVKDLSDLSKERLTQAKKRLAVLRKKDKEKADLEKAKNELEGFIFDTQDKLSQEQYEICSTEEERQNILQQLSEASDWLYDQPEGTKKEAFINKLKDLKELMKNINLRVYEKEERPKALEALKQHLNSTRFFLQTVKNMSSTEESIFTEVELKTLEKLVSDTEAWRDEALKEQAKVPDHENPTLLVETIGSKIYALDREMKYLINKVKSFRPKPKVDPKNTTTKEDKKDDQKSKSDTEEEKTDDEDGTVEEEDEADTVIPESQGSEKERSKTTDKKKKQPKQKQQQKSKTDQEEEVLEIGSKKRRAEKASEEPKEEL</sequence>
<evidence type="ECO:0000256" key="6">
    <source>
        <dbReference type="ARBA" id="ARBA00040503"/>
    </source>
</evidence>
<dbReference type="PRINTS" id="PR00301">
    <property type="entry name" value="HEATSHOCK70"/>
</dbReference>
<evidence type="ECO:0000256" key="4">
    <source>
        <dbReference type="ARBA" id="ARBA00022840"/>
    </source>
</evidence>
<keyword evidence="10" id="KW-1185">Reference proteome</keyword>
<feature type="compositionally biased region" description="Basic and acidic residues" evidence="8">
    <location>
        <begin position="662"/>
        <end position="671"/>
    </location>
</feature>
<evidence type="ECO:0000256" key="2">
    <source>
        <dbReference type="ARBA" id="ARBA00022741"/>
    </source>
</evidence>
<feature type="region of interest" description="Disordered" evidence="8">
    <location>
        <begin position="1007"/>
        <end position="1113"/>
    </location>
</feature>
<dbReference type="STRING" id="400727.A0A2T7P1P0"/>
<evidence type="ECO:0000313" key="10">
    <source>
        <dbReference type="Proteomes" id="UP000245119"/>
    </source>
</evidence>
<dbReference type="Pfam" id="PF00012">
    <property type="entry name" value="HSP70"/>
    <property type="match status" value="1"/>
</dbReference>
<feature type="compositionally biased region" description="Basic and acidic residues" evidence="8">
    <location>
        <begin position="1010"/>
        <end position="1032"/>
    </location>
</feature>
<comment type="caution">
    <text evidence="9">The sequence shown here is derived from an EMBL/GenBank/DDBJ whole genome shotgun (WGS) entry which is preliminary data.</text>
</comment>
<dbReference type="Proteomes" id="UP000245119">
    <property type="component" value="Linkage Group LG7"/>
</dbReference>
<dbReference type="InterPro" id="IPR029048">
    <property type="entry name" value="HSP70_C_sf"/>
</dbReference>
<dbReference type="EMBL" id="PZQS01000007">
    <property type="protein sequence ID" value="PVD27326.1"/>
    <property type="molecule type" value="Genomic_DNA"/>
</dbReference>
<dbReference type="Gene3D" id="3.30.420.40">
    <property type="match status" value="2"/>
</dbReference>
<dbReference type="AlphaFoldDB" id="A0A2T7P1P0"/>
<dbReference type="SUPFAM" id="SSF53067">
    <property type="entry name" value="Actin-like ATPase domain"/>
    <property type="match status" value="2"/>
</dbReference>
<accession>A0A2T7P1P0</accession>
<dbReference type="GO" id="GO:0005524">
    <property type="term" value="F:ATP binding"/>
    <property type="evidence" value="ECO:0007669"/>
    <property type="project" value="UniProtKB-KW"/>
</dbReference>
<feature type="region of interest" description="Disordered" evidence="8">
    <location>
        <begin position="637"/>
        <end position="787"/>
    </location>
</feature>
<keyword evidence="3" id="KW-0256">Endoplasmic reticulum</keyword>
<evidence type="ECO:0000256" key="5">
    <source>
        <dbReference type="ARBA" id="ARBA00023186"/>
    </source>
</evidence>
<feature type="compositionally biased region" description="Basic residues" evidence="8">
    <location>
        <begin position="1070"/>
        <end position="1082"/>
    </location>
</feature>
<evidence type="ECO:0000256" key="1">
    <source>
        <dbReference type="ARBA" id="ARBA00007381"/>
    </source>
</evidence>
<evidence type="ECO:0000256" key="8">
    <source>
        <dbReference type="SAM" id="MobiDB-lite"/>
    </source>
</evidence>
<dbReference type="FunFam" id="3.30.420.40:FF:000028">
    <property type="entry name" value="heat shock 70 kDa protein-like"/>
    <property type="match status" value="1"/>
</dbReference>
<evidence type="ECO:0000256" key="3">
    <source>
        <dbReference type="ARBA" id="ARBA00022824"/>
    </source>
</evidence>
<dbReference type="GO" id="GO:0030968">
    <property type="term" value="P:endoplasmic reticulum unfolded protein response"/>
    <property type="evidence" value="ECO:0007669"/>
    <property type="project" value="TreeGrafter"/>
</dbReference>
<feature type="compositionally biased region" description="Basic and acidic residues" evidence="8">
    <location>
        <begin position="694"/>
        <end position="780"/>
    </location>
</feature>
<feature type="compositionally biased region" description="Polar residues" evidence="8">
    <location>
        <begin position="672"/>
        <end position="693"/>
    </location>
</feature>
<keyword evidence="4" id="KW-0067">ATP-binding</keyword>
<dbReference type="SUPFAM" id="SSF100934">
    <property type="entry name" value="Heat shock protein 70kD (HSP70), C-terminal subdomain"/>
    <property type="match status" value="1"/>
</dbReference>
<evidence type="ECO:0000313" key="9">
    <source>
        <dbReference type="EMBL" id="PVD27326.1"/>
    </source>
</evidence>
<protein>
    <recommendedName>
        <fullName evidence="6">Hypoxia up-regulated protein 1</fullName>
    </recommendedName>
</protein>
<feature type="compositionally biased region" description="Acidic residues" evidence="8">
    <location>
        <begin position="1033"/>
        <end position="1052"/>
    </location>
</feature>
<gene>
    <name evidence="9" type="ORF">C0Q70_12482</name>
</gene>
<dbReference type="InterPro" id="IPR029047">
    <property type="entry name" value="HSP70_peptide-bd_sf"/>
</dbReference>
<dbReference type="OrthoDB" id="8918594at2759"/>